<dbReference type="EMBL" id="BOOJ01000023">
    <property type="protein sequence ID" value="GIH91982.1"/>
    <property type="molecule type" value="Genomic_DNA"/>
</dbReference>
<organism evidence="1 2">
    <name type="scientific">Planobispora siamensis</name>
    <dbReference type="NCBI Taxonomy" id="936338"/>
    <lineage>
        <taxon>Bacteria</taxon>
        <taxon>Bacillati</taxon>
        <taxon>Actinomycetota</taxon>
        <taxon>Actinomycetes</taxon>
        <taxon>Streptosporangiales</taxon>
        <taxon>Streptosporangiaceae</taxon>
        <taxon>Planobispora</taxon>
    </lineage>
</organism>
<sequence length="56" mass="6295">MDRIVIALLMANGGRIRPVCRTGDCAWRGGAWSSRWLAERERTVHRIHHLTARGGA</sequence>
<dbReference type="AlphaFoldDB" id="A0A8J3WKV8"/>
<proteinExistence type="predicted"/>
<gene>
    <name evidence="1" type="ORF">Psi01_26120</name>
</gene>
<name>A0A8J3WKV8_9ACTN</name>
<accession>A0A8J3WKV8</accession>
<reference evidence="1 2" key="1">
    <citation type="submission" date="2021-01" db="EMBL/GenBank/DDBJ databases">
        <title>Whole genome shotgun sequence of Planobispora siamensis NBRC 107568.</title>
        <authorList>
            <person name="Komaki H."/>
            <person name="Tamura T."/>
        </authorList>
    </citation>
    <scope>NUCLEOTIDE SEQUENCE [LARGE SCALE GENOMIC DNA]</scope>
    <source>
        <strain evidence="1 2">NBRC 107568</strain>
    </source>
</reference>
<dbReference type="RefSeq" id="WP_204064228.1">
    <property type="nucleotide sequence ID" value="NZ_BOOJ01000023.1"/>
</dbReference>
<evidence type="ECO:0000313" key="1">
    <source>
        <dbReference type="EMBL" id="GIH91982.1"/>
    </source>
</evidence>
<keyword evidence="2" id="KW-1185">Reference proteome</keyword>
<evidence type="ECO:0000313" key="2">
    <source>
        <dbReference type="Proteomes" id="UP000619788"/>
    </source>
</evidence>
<comment type="caution">
    <text evidence="1">The sequence shown here is derived from an EMBL/GenBank/DDBJ whole genome shotgun (WGS) entry which is preliminary data.</text>
</comment>
<dbReference type="Proteomes" id="UP000619788">
    <property type="component" value="Unassembled WGS sequence"/>
</dbReference>
<protein>
    <submittedName>
        <fullName evidence="1">Uncharacterized protein</fullName>
    </submittedName>
</protein>